<dbReference type="AlphaFoldDB" id="A0A099I7S9"/>
<reference evidence="1 2" key="1">
    <citation type="submission" date="2014-08" db="EMBL/GenBank/DDBJ databases">
        <title>Clostridium innocuum, an unnegligible vancomycin-resistant pathogen causing extra-intestinal infections.</title>
        <authorList>
            <person name="Feng Y."/>
            <person name="Chiu C.-H."/>
        </authorList>
    </citation>
    <scope>NUCLEOTIDE SEQUENCE [LARGE SCALE GENOMIC DNA]</scope>
    <source>
        <strain evidence="1 2">AN88</strain>
    </source>
</reference>
<protein>
    <submittedName>
        <fullName evidence="1">Uncharacterized protein</fullName>
    </submittedName>
</protein>
<organism evidence="1 2">
    <name type="scientific">Clostridium innocuum</name>
    <dbReference type="NCBI Taxonomy" id="1522"/>
    <lineage>
        <taxon>Bacteria</taxon>
        <taxon>Bacillati</taxon>
        <taxon>Bacillota</taxon>
        <taxon>Clostridia</taxon>
        <taxon>Eubacteriales</taxon>
        <taxon>Clostridiaceae</taxon>
        <taxon>Clostridium</taxon>
    </lineage>
</organism>
<name>A0A099I7S9_CLOIN</name>
<comment type="caution">
    <text evidence="1">The sequence shown here is derived from an EMBL/GenBank/DDBJ whole genome shotgun (WGS) entry which is preliminary data.</text>
</comment>
<gene>
    <name evidence="1" type="ORF">CIAN88_12320</name>
</gene>
<evidence type="ECO:0000313" key="2">
    <source>
        <dbReference type="Proteomes" id="UP000030008"/>
    </source>
</evidence>
<dbReference type="Proteomes" id="UP000030008">
    <property type="component" value="Unassembled WGS sequence"/>
</dbReference>
<proteinExistence type="predicted"/>
<sequence>MNQKKSTARNIHRLIFYAVLSVRKYPSVGMLFFMIPRCGQGKHGSSYQKNFSIRQAGTTPLEAAETGIWIS</sequence>
<accession>A0A099I7S9</accession>
<evidence type="ECO:0000313" key="1">
    <source>
        <dbReference type="EMBL" id="KGJ52928.1"/>
    </source>
</evidence>
<dbReference type="EMBL" id="JQIF01000050">
    <property type="protein sequence ID" value="KGJ52928.1"/>
    <property type="molecule type" value="Genomic_DNA"/>
</dbReference>